<dbReference type="GO" id="GO:0070224">
    <property type="term" value="F:sulfide:quinone oxidoreductase activity"/>
    <property type="evidence" value="ECO:0007669"/>
    <property type="project" value="TreeGrafter"/>
</dbReference>
<dbReference type="GO" id="GO:0005739">
    <property type="term" value="C:mitochondrion"/>
    <property type="evidence" value="ECO:0007669"/>
    <property type="project" value="TreeGrafter"/>
</dbReference>
<dbReference type="SUPFAM" id="SSF51905">
    <property type="entry name" value="FAD/NAD(P)-binding domain"/>
    <property type="match status" value="1"/>
</dbReference>
<dbReference type="PANTHER" id="PTHR10632">
    <property type="entry name" value="SULFIDE:QUINONE OXIDOREDUCTASE"/>
    <property type="match status" value="1"/>
</dbReference>
<reference evidence="2" key="1">
    <citation type="submission" date="2021-01" db="EMBL/GenBank/DDBJ databases">
        <authorList>
            <person name="Corre E."/>
            <person name="Pelletier E."/>
            <person name="Niang G."/>
            <person name="Scheremetjew M."/>
            <person name="Finn R."/>
            <person name="Kale V."/>
            <person name="Holt S."/>
            <person name="Cochrane G."/>
            <person name="Meng A."/>
            <person name="Brown T."/>
            <person name="Cohen L."/>
        </authorList>
    </citation>
    <scope>NUCLEOTIDE SEQUENCE</scope>
    <source>
        <strain evidence="2">SPMC142</strain>
    </source>
</reference>
<accession>A0A7S3SDH7</accession>
<dbReference type="EMBL" id="HBIQ01039029">
    <property type="protein sequence ID" value="CAE0550296.1"/>
    <property type="molecule type" value="Transcribed_RNA"/>
</dbReference>
<name>A0A7S3SDH7_9SPIT</name>
<dbReference type="InterPro" id="IPR036188">
    <property type="entry name" value="FAD/NAD-bd_sf"/>
</dbReference>
<dbReference type="AlphaFoldDB" id="A0A7S3SDH7"/>
<feature type="region of interest" description="Disordered" evidence="1">
    <location>
        <begin position="275"/>
        <end position="295"/>
    </location>
</feature>
<dbReference type="PANTHER" id="PTHR10632:SF2">
    <property type="entry name" value="SULFIDE:QUINONE OXIDOREDUCTASE, MITOCHONDRIAL"/>
    <property type="match status" value="1"/>
</dbReference>
<dbReference type="InterPro" id="IPR015904">
    <property type="entry name" value="Sulphide_quinone_reductase"/>
</dbReference>
<dbReference type="GO" id="GO:0070221">
    <property type="term" value="P:sulfide oxidation, using sulfide:quinone oxidoreductase"/>
    <property type="evidence" value="ECO:0007669"/>
    <property type="project" value="TreeGrafter"/>
</dbReference>
<dbReference type="Gene3D" id="3.50.50.100">
    <property type="match status" value="1"/>
</dbReference>
<dbReference type="GO" id="GO:0071949">
    <property type="term" value="F:FAD binding"/>
    <property type="evidence" value="ECO:0007669"/>
    <property type="project" value="TreeGrafter"/>
</dbReference>
<evidence type="ECO:0000313" key="2">
    <source>
        <dbReference type="EMBL" id="CAE0550296.1"/>
    </source>
</evidence>
<sequence>MICYAPKFPYKGEGCDFYAFYYEHFMRQDKMVGRAARNAQIQYWTPNKEIFRFPYANEVALDECHKRGIDVMLGWEMTKVYKNEYDQKIAVFKNVDSGEIIEKDFFSANINPPSNPQKELLGTGLLNDEGLVDVNKYTLQHKTFENVFAFGDCAATGTTPTQDAAMAQNPIIKHNLLQFMDGKDTNAIYDGYTFMPLILGQNYATSFQHLHDYEPHSMNHAVPHYGIFSNIYFGRMMSSGVKASNAYTGFKKTYGPPHYRYRASFDPLESNEVLQHKGLTPEDVRHPNARAPATE</sequence>
<organism evidence="2">
    <name type="scientific">Strombidinopsis acuminata</name>
    <dbReference type="NCBI Taxonomy" id="141414"/>
    <lineage>
        <taxon>Eukaryota</taxon>
        <taxon>Sar</taxon>
        <taxon>Alveolata</taxon>
        <taxon>Ciliophora</taxon>
        <taxon>Intramacronucleata</taxon>
        <taxon>Spirotrichea</taxon>
        <taxon>Choreotrichia</taxon>
        <taxon>Choreotrichida</taxon>
        <taxon>Strombidinopsidae</taxon>
        <taxon>Strombidinopsis</taxon>
    </lineage>
</organism>
<evidence type="ECO:0000256" key="1">
    <source>
        <dbReference type="SAM" id="MobiDB-lite"/>
    </source>
</evidence>
<protein>
    <submittedName>
        <fullName evidence="2">Uncharacterized protein</fullName>
    </submittedName>
</protein>
<proteinExistence type="predicted"/>
<gene>
    <name evidence="2" type="ORF">SACU0126_LOCUS12590</name>
</gene>